<name>A0ABM2A7N5_AEDAL</name>
<feature type="compositionally biased region" description="Polar residues" evidence="1">
    <location>
        <begin position="404"/>
        <end position="418"/>
    </location>
</feature>
<feature type="compositionally biased region" description="Polar residues" evidence="1">
    <location>
        <begin position="1737"/>
        <end position="1747"/>
    </location>
</feature>
<dbReference type="InterPro" id="IPR043502">
    <property type="entry name" value="DNA/RNA_pol_sf"/>
</dbReference>
<feature type="region of interest" description="Disordered" evidence="1">
    <location>
        <begin position="1725"/>
        <end position="1747"/>
    </location>
</feature>
<evidence type="ECO:0000313" key="3">
    <source>
        <dbReference type="EnsemblMetazoa" id="AALFPA23_025259.P37645"/>
    </source>
</evidence>
<dbReference type="SUPFAM" id="SSF53098">
    <property type="entry name" value="Ribonuclease H-like"/>
    <property type="match status" value="1"/>
</dbReference>
<organism evidence="3 4">
    <name type="scientific">Aedes albopictus</name>
    <name type="common">Asian tiger mosquito</name>
    <name type="synonym">Stegomyia albopicta</name>
    <dbReference type="NCBI Taxonomy" id="7160"/>
    <lineage>
        <taxon>Eukaryota</taxon>
        <taxon>Metazoa</taxon>
        <taxon>Ecdysozoa</taxon>
        <taxon>Arthropoda</taxon>
        <taxon>Hexapoda</taxon>
        <taxon>Insecta</taxon>
        <taxon>Pterygota</taxon>
        <taxon>Neoptera</taxon>
        <taxon>Endopterygota</taxon>
        <taxon>Diptera</taxon>
        <taxon>Nematocera</taxon>
        <taxon>Culicoidea</taxon>
        <taxon>Culicidae</taxon>
        <taxon>Culicinae</taxon>
        <taxon>Aedini</taxon>
        <taxon>Aedes</taxon>
        <taxon>Stegomyia</taxon>
    </lineage>
</organism>
<dbReference type="Pfam" id="PF03564">
    <property type="entry name" value="DUF1759"/>
    <property type="match status" value="1"/>
</dbReference>
<dbReference type="PROSITE" id="PS50994">
    <property type="entry name" value="INTEGRASE"/>
    <property type="match status" value="1"/>
</dbReference>
<dbReference type="InterPro" id="IPR040676">
    <property type="entry name" value="DUF5641"/>
</dbReference>
<protein>
    <recommendedName>
        <fullName evidence="2">Integrase catalytic domain-containing protein</fullName>
    </recommendedName>
</protein>
<dbReference type="EnsemblMetazoa" id="AALFPA23_025259.R37645">
    <property type="protein sequence ID" value="AALFPA23_025259.P37645"/>
    <property type="gene ID" value="AALFPA23_025259"/>
</dbReference>
<dbReference type="InterPro" id="IPR008042">
    <property type="entry name" value="Retrotrans_Pao"/>
</dbReference>
<dbReference type="GeneID" id="134290359"/>
<dbReference type="Proteomes" id="UP000069940">
    <property type="component" value="Unassembled WGS sequence"/>
</dbReference>
<dbReference type="Pfam" id="PF18701">
    <property type="entry name" value="DUF5641"/>
    <property type="match status" value="1"/>
</dbReference>
<evidence type="ECO:0000256" key="1">
    <source>
        <dbReference type="SAM" id="MobiDB-lite"/>
    </source>
</evidence>
<dbReference type="PANTHER" id="PTHR47331">
    <property type="entry name" value="PHD-TYPE DOMAIN-CONTAINING PROTEIN"/>
    <property type="match status" value="1"/>
</dbReference>
<evidence type="ECO:0000259" key="2">
    <source>
        <dbReference type="PROSITE" id="PS50994"/>
    </source>
</evidence>
<proteinExistence type="predicted"/>
<dbReference type="InterPro" id="IPR005312">
    <property type="entry name" value="DUF1759"/>
</dbReference>
<accession>A0ABM2A7N5</accession>
<evidence type="ECO:0000313" key="4">
    <source>
        <dbReference type="Proteomes" id="UP000069940"/>
    </source>
</evidence>
<dbReference type="Gene3D" id="3.30.420.10">
    <property type="entry name" value="Ribonuclease H-like superfamily/Ribonuclease H"/>
    <property type="match status" value="1"/>
</dbReference>
<sequence>MAQQLEKETLLSRRSTMITALGRAEAFLDAFNAQRDGGQVRLRLEYLNNMWTTLEEVQGQLEDIEDTEEGRQQHASVRADFEPRLFAIKADLISKLPVVNQQARIPDTPSHASALSGLKLPTISLPEFDGDYMQWLGFHDTFLALIHSNTEVPAIQKFHYLRAALKGEAAQLIESIAISSANYDLAWQTLVDRYANDYLLKKRHLQALFDIPAAKKEAAASLHALVDEFQRHKKILNQLGEPTDSWSSILEHLLCTKLPDDTLKAWEDHASTANDPDYDCLIEFLQRRMRVLESMLVNHHQPQSASSGSTHVSKRPPHFRVSSCASTSGSNNKCPACNQEHSLMRCAKFNRFSTSERQQFVSSKRLCHNCLRSDHMVRNCSSNYRCKHCNKRHHSMLHSDENPRPNNVASSSRTSMPTQAFQSSSSSAAEPVVQSAVAASDDVPRVVVSASAPQHREDVFLLTVLVKVIDAYGQDHFARALLDSASQPNLITDRLARRLHLKRSPVNVTIQGAGNLSKKVRESIFARIKSRNDSFECGVEFLLMDTVTADLPAQDISIKDWRIPENLAMADPTFNKSQQIDMVLGAKHFHSFFPSTARLQLADNLPILVDSVFGWVVTGSANMGHHARQQSSTPSVVAVSMLTLEESMERFWKTEELTINDNYSIEERHCVDFYKSTTSRDGTGRYIVRLPRKPDFDAMLGESKTSAMRRFDQLERRLDRDEKLKKEYHEFMKEYLSLGHMRLVETDDGNHSHTYYLPHHPVIKEESTTTKVRVVFDGSARTSTGFSLNEALCVGPVVQDDLLAIILRFRTYPIALVGDIAKMYRQVRLHPNDCPLQRILFRFSKDTPVQIYELQTVTYGLSPSSFLATRTLQQIAEDEGNAYPLAGPSVPKNFYVDDYVGGAKSIEEAIQLRGELSELLEKGGFVLRKWASNRLEVLQGLEKDQIATHSSLEFYPNESIKALGIRWEPESDQLRFDSQVQPRDDAPTKRSILSDIARLFDPLGLIAPFRNELPKIATYRIDRYAFLSDARVELHTFADASTTAYGACTYVRCENALGIVKIQLLASKSKVAPLKRLTVARLELCACVLAAHLHHRIKESINVHVSASYFWSDSAVCLYWLRAPPSSWKTFVANRVSEVQHYTRGGIWSHISGTENPADLVSRGMSVEEFVESEMWQHGPPWLALSQQYWPISSPPAVAEDMLEAKTVVASVQTTSSINPWFLRWSSYNRLLHTVAYCLRFAEKTRSKARTQPLASSPEIEPSQQSLSVKELTNANNLLVRFAQQDAFRSEIKDLQRGNSVSKNSPVRRLSPFFDPEEVLRVGGRLNLSRLPYQSKHPALLPKNHPFTLLIGEHYHRKLVHGGGRLLLSTIREEYWPLHGRRLVHSIVRNCFRCSRQHPLPAQQQIGQLPASRVIPSRPFSNTGVDYAGPLYVKPIHKRATPAKAYLCIFVCFTTKAVHLELVGDLSTQGFLAALRRFISRRGIPAHLYSDNGKNFEGAKRELAELFARFRSNTEQSEIASACSEHGITWHLTPPKAPHFGGLWEAAVKTAKRHLFRQLGSTRLSFEDYYTILHQIEAAMNSRPLLPMSDDPNDLAALTPAHFLIGTSLQALPDPDFQHTPMSALDHLQKLQQHVQKFWSHWRTEYLQEMMKGTKLAARNDDIQPGRMVIIVDEALPTIRWPLARITELHPGKDNLSRVVSLRTEKGVITRPITRICLLPLPPPRSIPDEEQLDSPAASNPPTILEE</sequence>
<dbReference type="CDD" id="cd00303">
    <property type="entry name" value="retropepsin_like"/>
    <property type="match status" value="1"/>
</dbReference>
<dbReference type="InterPro" id="IPR012337">
    <property type="entry name" value="RNaseH-like_sf"/>
</dbReference>
<dbReference type="CDD" id="cd01644">
    <property type="entry name" value="RT_pepA17"/>
    <property type="match status" value="1"/>
</dbReference>
<reference evidence="3" key="2">
    <citation type="submission" date="2025-05" db="UniProtKB">
        <authorList>
            <consortium name="EnsemblMetazoa"/>
        </authorList>
    </citation>
    <scope>IDENTIFICATION</scope>
    <source>
        <strain evidence="3">Foshan</strain>
    </source>
</reference>
<feature type="domain" description="Integrase catalytic" evidence="2">
    <location>
        <begin position="1415"/>
        <end position="1608"/>
    </location>
</feature>
<dbReference type="InterPro" id="IPR036397">
    <property type="entry name" value="RNaseH_sf"/>
</dbReference>
<dbReference type="PANTHER" id="PTHR47331:SF1">
    <property type="entry name" value="GAG-LIKE PROTEIN"/>
    <property type="match status" value="1"/>
</dbReference>
<reference evidence="4" key="1">
    <citation type="journal article" date="2015" name="Proc. Natl. Acad. Sci. U.S.A.">
        <title>Genome sequence of the Asian Tiger mosquito, Aedes albopictus, reveals insights into its biology, genetics, and evolution.</title>
        <authorList>
            <person name="Chen X.G."/>
            <person name="Jiang X."/>
            <person name="Gu J."/>
            <person name="Xu M."/>
            <person name="Wu Y."/>
            <person name="Deng Y."/>
            <person name="Zhang C."/>
            <person name="Bonizzoni M."/>
            <person name="Dermauw W."/>
            <person name="Vontas J."/>
            <person name="Armbruster P."/>
            <person name="Huang X."/>
            <person name="Yang Y."/>
            <person name="Zhang H."/>
            <person name="He W."/>
            <person name="Peng H."/>
            <person name="Liu Y."/>
            <person name="Wu K."/>
            <person name="Chen J."/>
            <person name="Lirakis M."/>
            <person name="Topalis P."/>
            <person name="Van Leeuwen T."/>
            <person name="Hall A.B."/>
            <person name="Jiang X."/>
            <person name="Thorpe C."/>
            <person name="Mueller R.L."/>
            <person name="Sun C."/>
            <person name="Waterhouse R.M."/>
            <person name="Yan G."/>
            <person name="Tu Z.J."/>
            <person name="Fang X."/>
            <person name="James A.A."/>
        </authorList>
    </citation>
    <scope>NUCLEOTIDE SEQUENCE [LARGE SCALE GENOMIC DNA]</scope>
    <source>
        <strain evidence="4">Foshan</strain>
    </source>
</reference>
<keyword evidence="4" id="KW-1185">Reference proteome</keyword>
<feature type="region of interest" description="Disordered" evidence="1">
    <location>
        <begin position="395"/>
        <end position="427"/>
    </location>
</feature>
<dbReference type="Pfam" id="PF05380">
    <property type="entry name" value="Peptidase_A17"/>
    <property type="match status" value="1"/>
</dbReference>
<dbReference type="SUPFAM" id="SSF56672">
    <property type="entry name" value="DNA/RNA polymerases"/>
    <property type="match status" value="1"/>
</dbReference>
<dbReference type="RefSeq" id="XP_062713463.1">
    <property type="nucleotide sequence ID" value="XM_062857479.1"/>
</dbReference>
<dbReference type="InterPro" id="IPR001584">
    <property type="entry name" value="Integrase_cat-core"/>
</dbReference>